<gene>
    <name evidence="1" type="ORF">KUV26_11160</name>
</gene>
<keyword evidence="2" id="KW-1185">Reference proteome</keyword>
<dbReference type="Pfam" id="PF00353">
    <property type="entry name" value="HemolysinCabind"/>
    <property type="match status" value="1"/>
</dbReference>
<dbReference type="InterPro" id="IPR011049">
    <property type="entry name" value="Serralysin-like_metalloprot_C"/>
</dbReference>
<protein>
    <recommendedName>
        <fullName evidence="3">Calcium-binding protein</fullName>
    </recommendedName>
</protein>
<proteinExistence type="predicted"/>
<dbReference type="SUPFAM" id="SSF51120">
    <property type="entry name" value="beta-Roll"/>
    <property type="match status" value="1"/>
</dbReference>
<organism evidence="1 2">
    <name type="scientific">Leisingera daeponensis</name>
    <dbReference type="NCBI Taxonomy" id="405746"/>
    <lineage>
        <taxon>Bacteria</taxon>
        <taxon>Pseudomonadati</taxon>
        <taxon>Pseudomonadota</taxon>
        <taxon>Alphaproteobacteria</taxon>
        <taxon>Rhodobacterales</taxon>
        <taxon>Roseobacteraceae</taxon>
        <taxon>Leisingera</taxon>
    </lineage>
</organism>
<evidence type="ECO:0000313" key="2">
    <source>
        <dbReference type="Proteomes" id="UP000766629"/>
    </source>
</evidence>
<name>A0ABS7NFK4_9RHOB</name>
<evidence type="ECO:0000313" key="1">
    <source>
        <dbReference type="EMBL" id="MBY6139996.1"/>
    </source>
</evidence>
<reference evidence="1 2" key="1">
    <citation type="submission" date="2021-06" db="EMBL/GenBank/DDBJ databases">
        <title>50 bacteria genomes isolated from Dapeng, Shenzhen, China.</title>
        <authorList>
            <person name="Zheng W."/>
            <person name="Yu S."/>
            <person name="Huang Y."/>
        </authorList>
    </citation>
    <scope>NUCLEOTIDE SEQUENCE [LARGE SCALE GENOMIC DNA]</scope>
    <source>
        <strain evidence="1 2">DP1N14-2</strain>
    </source>
</reference>
<comment type="caution">
    <text evidence="1">The sequence shown here is derived from an EMBL/GenBank/DDBJ whole genome shotgun (WGS) entry which is preliminary data.</text>
</comment>
<evidence type="ECO:0008006" key="3">
    <source>
        <dbReference type="Google" id="ProtNLM"/>
    </source>
</evidence>
<dbReference type="EMBL" id="JAHVJA010000004">
    <property type="protein sequence ID" value="MBY6139996.1"/>
    <property type="molecule type" value="Genomic_DNA"/>
</dbReference>
<dbReference type="Proteomes" id="UP000766629">
    <property type="component" value="Unassembled WGS sequence"/>
</dbReference>
<sequence length="125" mass="12804">MRFEGPGGTAPFTLDAIRGTSGGDTLDGTAGDDLIFGQSGADTLSGGADEDSTLIAMDGIAVSALPGDQSEISIAFHDDYSTDEDRWRDAAGNTISAVEGRQAAIILTAQEYYSVFGEYGTAGAV</sequence>
<dbReference type="InterPro" id="IPR018511">
    <property type="entry name" value="Hemolysin-typ_Ca-bd_CS"/>
</dbReference>
<dbReference type="Gene3D" id="2.150.10.10">
    <property type="entry name" value="Serralysin-like metalloprotease, C-terminal"/>
    <property type="match status" value="1"/>
</dbReference>
<dbReference type="PROSITE" id="PS00330">
    <property type="entry name" value="HEMOLYSIN_CALCIUM"/>
    <property type="match status" value="1"/>
</dbReference>
<accession>A0ABS7NFK4</accession>
<dbReference type="InterPro" id="IPR001343">
    <property type="entry name" value="Hemolysn_Ca-bd"/>
</dbReference>